<dbReference type="Gene3D" id="3.40.720.10">
    <property type="entry name" value="Alkaline Phosphatase, subunit A"/>
    <property type="match status" value="1"/>
</dbReference>
<keyword evidence="4" id="KW-0106">Calcium</keyword>
<dbReference type="EMBL" id="QUAH01000009">
    <property type="protein sequence ID" value="RFT15497.1"/>
    <property type="molecule type" value="Genomic_DNA"/>
</dbReference>
<dbReference type="Proteomes" id="UP000257323">
    <property type="component" value="Unassembled WGS sequence"/>
</dbReference>
<dbReference type="Pfam" id="PF00884">
    <property type="entry name" value="Sulfatase"/>
    <property type="match status" value="1"/>
</dbReference>
<evidence type="ECO:0000259" key="5">
    <source>
        <dbReference type="Pfam" id="PF00884"/>
    </source>
</evidence>
<gene>
    <name evidence="6" type="ORF">OP8BY_0387</name>
</gene>
<comment type="similarity">
    <text evidence="1">Belongs to the sulfatase family.</text>
</comment>
<dbReference type="PANTHER" id="PTHR42693">
    <property type="entry name" value="ARYLSULFATASE FAMILY MEMBER"/>
    <property type="match status" value="1"/>
</dbReference>
<evidence type="ECO:0000256" key="3">
    <source>
        <dbReference type="ARBA" id="ARBA00022801"/>
    </source>
</evidence>
<proteinExistence type="inferred from homology"/>
<dbReference type="AlphaFoldDB" id="A0A3E2BLI3"/>
<comment type="caution">
    <text evidence="6">The sequence shown here is derived from an EMBL/GenBank/DDBJ whole genome shotgun (WGS) entry which is preliminary data.</text>
</comment>
<evidence type="ECO:0000256" key="4">
    <source>
        <dbReference type="ARBA" id="ARBA00022837"/>
    </source>
</evidence>
<evidence type="ECO:0000313" key="7">
    <source>
        <dbReference type="Proteomes" id="UP000257323"/>
    </source>
</evidence>
<dbReference type="Gene3D" id="3.30.1120.10">
    <property type="match status" value="1"/>
</dbReference>
<keyword evidence="2" id="KW-0479">Metal-binding</keyword>
<evidence type="ECO:0000256" key="1">
    <source>
        <dbReference type="ARBA" id="ARBA00008779"/>
    </source>
</evidence>
<dbReference type="GO" id="GO:0004065">
    <property type="term" value="F:arylsulfatase activity"/>
    <property type="evidence" value="ECO:0007669"/>
    <property type="project" value="TreeGrafter"/>
</dbReference>
<dbReference type="CDD" id="cd16143">
    <property type="entry name" value="ARS_like"/>
    <property type="match status" value="1"/>
</dbReference>
<dbReference type="InterPro" id="IPR024607">
    <property type="entry name" value="Sulfatase_CS"/>
</dbReference>
<reference evidence="6 7" key="1">
    <citation type="submission" date="2018-08" db="EMBL/GenBank/DDBJ databases">
        <title>Genome analysis of the thermophilic bacterium of the candidate phylum Aminicenantes from deep subsurface aquifer revealed its physiology and ecological role.</title>
        <authorList>
            <person name="Kadnikov V.V."/>
            <person name="Mardanov A.V."/>
            <person name="Beletsky A.V."/>
            <person name="Karnachuk O.V."/>
            <person name="Ravin N.V."/>
        </authorList>
    </citation>
    <scope>NUCLEOTIDE SEQUENCE [LARGE SCALE GENOMIC DNA]</scope>
    <source>
        <strain evidence="6">BY38</strain>
    </source>
</reference>
<dbReference type="InterPro" id="IPR000917">
    <property type="entry name" value="Sulfatase_N"/>
</dbReference>
<dbReference type="SUPFAM" id="SSF53649">
    <property type="entry name" value="Alkaline phosphatase-like"/>
    <property type="match status" value="1"/>
</dbReference>
<name>A0A3E2BLI3_9BACT</name>
<evidence type="ECO:0000256" key="2">
    <source>
        <dbReference type="ARBA" id="ARBA00022723"/>
    </source>
</evidence>
<keyword evidence="3" id="KW-0378">Hydrolase</keyword>
<evidence type="ECO:0000313" key="6">
    <source>
        <dbReference type="EMBL" id="RFT15497.1"/>
    </source>
</evidence>
<protein>
    <submittedName>
        <fullName evidence="6">Choline-sulfatase</fullName>
    </submittedName>
</protein>
<sequence length="476" mass="52777">MGWGDPGCYNPKSLIPTPNMDRLAQEGIRFTDAHSPSAVCTPSRYSLLTGRYGWRTWLKSGVVGGYTPCLIEPGRETLATMLKRKGYKCGFFGKWHLGLCWTRMNGFTPTWKDAEKMFRGSWQDPPPETGLNVDFSKPVRGGPTDHGFDRAFFTAACSTIDGPFTFISDDRVSARPDRQVSEFYDMTRGEEGSPRPGWIAPGFVLEEVDLGFTREATAFINRCQAEAPDRPFFVELALSAPHTPWLPPDFVKGKSGDGPRGDLVVLADWCLGEVLKLLDRLNIADDTLIIMTSDNGPHPGIHGHQSSGPWRGYKTHIWEGGHRIPFIARWPGRIKAGTTSSEPVCLTDIMATLSSLTGAAMTPEAGPDSYDISPALLGKRLNQPIREALVYHSENGTFAIRQGEWKLILDNETSGGWMPPSGEPPRAGTPGQLYNLARDPHEEINLWDKHPEIVGQLSALLEKYRREGRSAPSRRR</sequence>
<dbReference type="PROSITE" id="PS00523">
    <property type="entry name" value="SULFATASE_1"/>
    <property type="match status" value="1"/>
</dbReference>
<accession>A0A3E2BLI3</accession>
<dbReference type="GO" id="GO:0046872">
    <property type="term" value="F:metal ion binding"/>
    <property type="evidence" value="ECO:0007669"/>
    <property type="project" value="UniProtKB-KW"/>
</dbReference>
<feature type="domain" description="Sulfatase N-terminal" evidence="5">
    <location>
        <begin position="2"/>
        <end position="359"/>
    </location>
</feature>
<dbReference type="InterPro" id="IPR017850">
    <property type="entry name" value="Alkaline_phosphatase_core_sf"/>
</dbReference>
<organism evidence="6 7">
    <name type="scientific">Candidatus Saccharicenans subterraneus</name>
    <dbReference type="NCBI Taxonomy" id="2508984"/>
    <lineage>
        <taxon>Bacteria</taxon>
        <taxon>Candidatus Aminicenantota</taxon>
        <taxon>Candidatus Aminicenantia</taxon>
        <taxon>Candidatus Aminicenantales</taxon>
        <taxon>Candidatus Saccharicenantaceae</taxon>
        <taxon>Candidatus Saccharicenans</taxon>
    </lineage>
</organism>
<dbReference type="PANTHER" id="PTHR42693:SF53">
    <property type="entry name" value="ENDO-4-O-SULFATASE"/>
    <property type="match status" value="1"/>
</dbReference>
<dbReference type="InterPro" id="IPR050738">
    <property type="entry name" value="Sulfatase"/>
</dbReference>